<dbReference type="AlphaFoldDB" id="A0A0K2TQI9"/>
<dbReference type="PROSITE" id="PS51885">
    <property type="entry name" value="NEPRILYSIN"/>
    <property type="match status" value="1"/>
</dbReference>
<name>A0A0K2TQI9_LEPSM</name>
<reference evidence="4" key="1">
    <citation type="submission" date="2014-05" db="EMBL/GenBank/DDBJ databases">
        <authorList>
            <person name="Chronopoulou M."/>
        </authorList>
    </citation>
    <scope>NUCLEOTIDE SEQUENCE</scope>
    <source>
        <tissue evidence="4">Whole organism</tissue>
    </source>
</reference>
<accession>A0A0K2TQI9</accession>
<organism evidence="4">
    <name type="scientific">Lepeophtheirus salmonis</name>
    <name type="common">Salmon louse</name>
    <name type="synonym">Caligus salmonis</name>
    <dbReference type="NCBI Taxonomy" id="72036"/>
    <lineage>
        <taxon>Eukaryota</taxon>
        <taxon>Metazoa</taxon>
        <taxon>Ecdysozoa</taxon>
        <taxon>Arthropoda</taxon>
        <taxon>Crustacea</taxon>
        <taxon>Multicrustacea</taxon>
        <taxon>Hexanauplia</taxon>
        <taxon>Copepoda</taxon>
        <taxon>Siphonostomatoida</taxon>
        <taxon>Caligidae</taxon>
        <taxon>Lepeophtheirus</taxon>
    </lineage>
</organism>
<dbReference type="GO" id="GO:0004222">
    <property type="term" value="F:metalloendopeptidase activity"/>
    <property type="evidence" value="ECO:0007669"/>
    <property type="project" value="InterPro"/>
</dbReference>
<dbReference type="InterPro" id="IPR008753">
    <property type="entry name" value="Peptidase_M13_N"/>
</dbReference>
<proteinExistence type="inferred from homology"/>
<comment type="similarity">
    <text evidence="1">Belongs to the peptidase M13 family.</text>
</comment>
<dbReference type="GO" id="GO:0016485">
    <property type="term" value="P:protein processing"/>
    <property type="evidence" value="ECO:0007669"/>
    <property type="project" value="TreeGrafter"/>
</dbReference>
<dbReference type="OrthoDB" id="6359983at2759"/>
<evidence type="ECO:0000256" key="2">
    <source>
        <dbReference type="SAM" id="SignalP"/>
    </source>
</evidence>
<feature type="signal peptide" evidence="2">
    <location>
        <begin position="1"/>
        <end position="23"/>
    </location>
</feature>
<evidence type="ECO:0000259" key="3">
    <source>
        <dbReference type="Pfam" id="PF05649"/>
    </source>
</evidence>
<dbReference type="Gene3D" id="1.10.1380.10">
    <property type="entry name" value="Neutral endopeptidase , domain2"/>
    <property type="match status" value="1"/>
</dbReference>
<evidence type="ECO:0000256" key="1">
    <source>
        <dbReference type="ARBA" id="ARBA00007357"/>
    </source>
</evidence>
<feature type="domain" description="Peptidase M13 N-terminal" evidence="3">
    <location>
        <begin position="49"/>
        <end position="99"/>
    </location>
</feature>
<protein>
    <submittedName>
        <fullName evidence="4">Membrane metalloendopeptidaselike 1like [Bombus terrestris]</fullName>
    </submittedName>
</protein>
<dbReference type="InterPro" id="IPR000718">
    <property type="entry name" value="Peptidase_M13"/>
</dbReference>
<evidence type="ECO:0000313" key="4">
    <source>
        <dbReference type="EMBL" id="CDW27942.1"/>
    </source>
</evidence>
<dbReference type="InterPro" id="IPR042089">
    <property type="entry name" value="Peptidase_M13_dom_2"/>
</dbReference>
<sequence length="107" mass="12268">MIRKRYFIFILVSTLTFIGSISSQKYCVTQACNNTARTFIYNMNNSVDPCNDFYQFACGGFVKKTVFPPGESQVNIFSELTTLLNNQMKTLLERNSTNKDIRPFVLV</sequence>
<keyword evidence="2" id="KW-0732">Signal</keyword>
<dbReference type="Pfam" id="PF05649">
    <property type="entry name" value="Peptidase_M13_N"/>
    <property type="match status" value="1"/>
</dbReference>
<dbReference type="PANTHER" id="PTHR11733:SF167">
    <property type="entry name" value="FI17812P1-RELATED"/>
    <property type="match status" value="1"/>
</dbReference>
<dbReference type="GO" id="GO:0005886">
    <property type="term" value="C:plasma membrane"/>
    <property type="evidence" value="ECO:0007669"/>
    <property type="project" value="TreeGrafter"/>
</dbReference>
<dbReference type="PANTHER" id="PTHR11733">
    <property type="entry name" value="ZINC METALLOPROTEASE FAMILY M13 NEPRILYSIN-RELATED"/>
    <property type="match status" value="1"/>
</dbReference>
<dbReference type="InterPro" id="IPR024079">
    <property type="entry name" value="MetalloPept_cat_dom_sf"/>
</dbReference>
<feature type="non-terminal residue" evidence="4">
    <location>
        <position position="107"/>
    </location>
</feature>
<dbReference type="EMBL" id="HACA01010581">
    <property type="protein sequence ID" value="CDW27942.1"/>
    <property type="molecule type" value="Transcribed_RNA"/>
</dbReference>
<feature type="chain" id="PRO_5005488082" evidence="2">
    <location>
        <begin position="24"/>
        <end position="107"/>
    </location>
</feature>
<dbReference type="SUPFAM" id="SSF55486">
    <property type="entry name" value="Metalloproteases ('zincins'), catalytic domain"/>
    <property type="match status" value="1"/>
</dbReference>
<dbReference type="Gene3D" id="3.40.390.10">
    <property type="entry name" value="Collagenase (Catalytic Domain)"/>
    <property type="match status" value="1"/>
</dbReference>